<dbReference type="PANTHER" id="PTHR35936">
    <property type="entry name" value="MEMBRANE-BOUND LYTIC MUREIN TRANSGLYCOSYLASE F"/>
    <property type="match status" value="1"/>
</dbReference>
<evidence type="ECO:0000259" key="6">
    <source>
        <dbReference type="SMART" id="SM00062"/>
    </source>
</evidence>
<dbReference type="CDD" id="cd13403">
    <property type="entry name" value="MLTF-like"/>
    <property type="match status" value="1"/>
</dbReference>
<evidence type="ECO:0000256" key="5">
    <source>
        <dbReference type="SAM" id="SignalP"/>
    </source>
</evidence>
<comment type="similarity">
    <text evidence="2">Belongs to the bacterial solute-binding protein 3 family.</text>
</comment>
<comment type="caution">
    <text evidence="7">The sequence shown here is derived from an EMBL/GenBank/DDBJ whole genome shotgun (WGS) entry which is preliminary data.</text>
</comment>
<dbReference type="SMART" id="SM00062">
    <property type="entry name" value="PBPb"/>
    <property type="match status" value="1"/>
</dbReference>
<dbReference type="InterPro" id="IPR001638">
    <property type="entry name" value="Solute-binding_3/MltF_N"/>
</dbReference>
<protein>
    <submittedName>
        <fullName evidence="7">Membrane-bound lytic murein transglycosylase F</fullName>
    </submittedName>
</protein>
<sequence>MVAVAFRKASPSTGQMRALACCFAMAMLLMLWGCDGAHSPNVIDHSESPVVSGDSAARYMGDLDDIEQTGHLRIAAVRHDVAALLNRTGLPATSYHDLAEEFAASLDLKAKWIYFDDLPAALESASAGASDLVMSNITVSQRRRDRYQVEFTRPLLYVDELVVGRHGSKRDKYDEFVVTVGSAYLDTLKGTDYPLALLPADTQEEEILHWVSKAEKPLFTLMDGDIVAALLPNYPRLKSFGVLAKSREISWALRDDSPQLRDKLNQFLLASDLLYQKQEVRDWAQIKAAGVLRVVTFNSPTTYFMKRGYHAGFEYDLIKAFAKQHKLKLRIILVDNLEQLYAAVTDGFADVAAASLNPTAERDAIMQGTSAYLYTRAHLISQPADKGVEAKGEAPAKIEVAMNPNSGYLDEVEALGYKVVKVPSASAESLSYQVLTKRYQSTVVDGHFAKLLKVMYPSLVLTPLEDQLQPHVWYHARKSKLLNDQLNRFIAKEYKGLHYNVVYNNYFKNVTKKSLPSVLDPDKPLSPYDALFKKYAKLFNYDWRLIAAQAFQESHFNRRAKSASGARGLMQVMPRTGRAYGVSDLYDPEQSLIAAAKHLQWLYDRFPMVKISAERVWFALAAYNAGHGHVYDAQVLARKMGLKDDVWDGNVAKAMLALSDPKNYKRARYGYVRGTEPVKYVREIKERYRSYSHTYK</sequence>
<evidence type="ECO:0000313" key="8">
    <source>
        <dbReference type="Proteomes" id="UP000275394"/>
    </source>
</evidence>
<dbReference type="InterPro" id="IPR008258">
    <property type="entry name" value="Transglycosylase_SLT_dom_1"/>
</dbReference>
<dbReference type="SUPFAM" id="SSF53955">
    <property type="entry name" value="Lysozyme-like"/>
    <property type="match status" value="1"/>
</dbReference>
<dbReference type="Proteomes" id="UP000275394">
    <property type="component" value="Unassembled WGS sequence"/>
</dbReference>
<name>A0A3N2DZ15_9GAMM</name>
<dbReference type="Gene3D" id="1.10.530.10">
    <property type="match status" value="1"/>
</dbReference>
<evidence type="ECO:0000256" key="3">
    <source>
        <dbReference type="ARBA" id="ARBA00022729"/>
    </source>
</evidence>
<dbReference type="GO" id="GO:0009279">
    <property type="term" value="C:cell outer membrane"/>
    <property type="evidence" value="ECO:0007669"/>
    <property type="project" value="UniProtKB-SubCell"/>
</dbReference>
<dbReference type="RefSeq" id="WP_123710715.1">
    <property type="nucleotide sequence ID" value="NZ_RKHR01000003.1"/>
</dbReference>
<gene>
    <name evidence="7" type="ORF">EDC56_0252</name>
</gene>
<comment type="subcellular location">
    <subcellularLocation>
        <location evidence="1">Cell outer membrane</location>
        <topology evidence="1">Peripheral membrane protein</topology>
    </subcellularLocation>
</comment>
<evidence type="ECO:0000256" key="2">
    <source>
        <dbReference type="ARBA" id="ARBA00010333"/>
    </source>
</evidence>
<dbReference type="InterPro" id="IPR023346">
    <property type="entry name" value="Lysozyme-like_dom_sf"/>
</dbReference>
<evidence type="ECO:0000256" key="4">
    <source>
        <dbReference type="ARBA" id="ARBA00023237"/>
    </source>
</evidence>
<evidence type="ECO:0000256" key="1">
    <source>
        <dbReference type="ARBA" id="ARBA00004339"/>
    </source>
</evidence>
<keyword evidence="4" id="KW-0998">Cell outer membrane</keyword>
<accession>A0A3N2DZ15</accession>
<keyword evidence="3 5" id="KW-0732">Signal</keyword>
<feature type="signal peptide" evidence="5">
    <location>
        <begin position="1"/>
        <end position="26"/>
    </location>
</feature>
<dbReference type="EMBL" id="RKHR01000003">
    <property type="protein sequence ID" value="ROS04739.1"/>
    <property type="molecule type" value="Genomic_DNA"/>
</dbReference>
<feature type="chain" id="PRO_5018227700" evidence="5">
    <location>
        <begin position="27"/>
        <end position="696"/>
    </location>
</feature>
<evidence type="ECO:0000313" key="7">
    <source>
        <dbReference type="EMBL" id="ROS04739.1"/>
    </source>
</evidence>
<keyword evidence="8" id="KW-1185">Reference proteome</keyword>
<feature type="domain" description="Solute-binding protein family 3/N-terminal" evidence="6">
    <location>
        <begin position="291"/>
        <end position="510"/>
    </location>
</feature>
<dbReference type="AlphaFoldDB" id="A0A3N2DZ15"/>
<organism evidence="7 8">
    <name type="scientific">Sinobacterium caligoides</name>
    <dbReference type="NCBI Taxonomy" id="933926"/>
    <lineage>
        <taxon>Bacteria</taxon>
        <taxon>Pseudomonadati</taxon>
        <taxon>Pseudomonadota</taxon>
        <taxon>Gammaproteobacteria</taxon>
        <taxon>Cellvibrionales</taxon>
        <taxon>Spongiibacteraceae</taxon>
        <taxon>Sinobacterium</taxon>
    </lineage>
</organism>
<dbReference type="OrthoDB" id="9815002at2"/>
<proteinExistence type="inferred from homology"/>
<dbReference type="SUPFAM" id="SSF53850">
    <property type="entry name" value="Periplasmic binding protein-like II"/>
    <property type="match status" value="2"/>
</dbReference>
<dbReference type="PANTHER" id="PTHR35936:SF32">
    <property type="entry name" value="MEMBRANE-BOUND LYTIC MUREIN TRANSGLYCOSYLASE F"/>
    <property type="match status" value="1"/>
</dbReference>
<dbReference type="Pfam" id="PF01464">
    <property type="entry name" value="SLT"/>
    <property type="match status" value="1"/>
</dbReference>
<dbReference type="Pfam" id="PF00497">
    <property type="entry name" value="SBP_bac_3"/>
    <property type="match status" value="2"/>
</dbReference>
<keyword evidence="4" id="KW-0472">Membrane</keyword>
<dbReference type="CDD" id="cd01009">
    <property type="entry name" value="PBP2_YfhD_N"/>
    <property type="match status" value="1"/>
</dbReference>
<dbReference type="Gene3D" id="3.40.190.10">
    <property type="entry name" value="Periplasmic binding protein-like II"/>
    <property type="match status" value="4"/>
</dbReference>
<reference evidence="7 8" key="1">
    <citation type="submission" date="2018-11" db="EMBL/GenBank/DDBJ databases">
        <title>Genomic Encyclopedia of Type Strains, Phase IV (KMG-IV): sequencing the most valuable type-strain genomes for metagenomic binning, comparative biology and taxonomic classification.</title>
        <authorList>
            <person name="Goeker M."/>
        </authorList>
    </citation>
    <scope>NUCLEOTIDE SEQUENCE [LARGE SCALE GENOMIC DNA]</scope>
    <source>
        <strain evidence="7 8">DSM 100316</strain>
    </source>
</reference>